<feature type="non-terminal residue" evidence="1">
    <location>
        <position position="1"/>
    </location>
</feature>
<reference evidence="1" key="1">
    <citation type="submission" date="2011-12" db="EMBL/GenBank/DDBJ databases">
        <title>DEK1 is structurally and functionally conserved from Charophyte algae to angiosperms as the single calpain retained in land plants.</title>
        <authorList>
            <person name="Zhe L."/>
            <person name="Demko V."/>
            <person name="Zhao S."/>
            <person name="Shalchian-Tabrizi K."/>
            <person name="Olsen O.-A."/>
            <person name="Wilson R.C."/>
            <person name="Johansen W."/>
        </authorList>
    </citation>
    <scope>NUCLEOTIDE SEQUENCE</scope>
</reference>
<feature type="non-terminal residue" evidence="1">
    <location>
        <position position="39"/>
    </location>
</feature>
<organism evidence="1">
    <name type="scientific">Mesostigma viride</name>
    <name type="common">Green alga</name>
    <dbReference type="NCBI Taxonomy" id="41882"/>
    <lineage>
        <taxon>Eukaryota</taxon>
        <taxon>Viridiplantae</taxon>
        <taxon>Streptophyta</taxon>
        <taxon>Mesostigmatophyceae</taxon>
        <taxon>Mesostigmatales</taxon>
        <taxon>Mesostigmataceae</taxon>
        <taxon>Mesostigma</taxon>
    </lineage>
</organism>
<accession>H9U0F2</accession>
<sequence length="39" mass="4569">HLRVLALEEAYDNEHAEEWRFGAHVVLLLLLATRAQKQQ</sequence>
<protein>
    <submittedName>
        <fullName evidence="1">DEK1-like protein</fullName>
    </submittedName>
</protein>
<reference evidence="1" key="2">
    <citation type="journal article" date="2013" name="Plant J.">
        <title>The catalytic domain CysPc of the DEK1 calpain is functionally conserved in land plants.</title>
        <authorList>
            <person name="Liang Z."/>
            <person name="Demko V."/>
            <person name="Wilson R.C."/>
            <person name="Johnson K.A."/>
            <person name="Ahmad R."/>
            <person name="Perroud P.F."/>
            <person name="Quatrano R."/>
            <person name="Zhao S."/>
            <person name="Shalchian-Tabrizi K."/>
            <person name="Otegui M.S."/>
            <person name="Olsen O.A."/>
            <person name="Johansen W."/>
        </authorList>
    </citation>
    <scope>NUCLEOTIDE SEQUENCE</scope>
</reference>
<dbReference type="AlphaFoldDB" id="H9U0F2"/>
<proteinExistence type="predicted"/>
<dbReference type="EMBL" id="JQ309847">
    <property type="protein sequence ID" value="AFG28400.1"/>
    <property type="molecule type" value="Genomic_DNA"/>
</dbReference>
<name>H9U0F2_MESVI</name>
<evidence type="ECO:0000313" key="1">
    <source>
        <dbReference type="EMBL" id="AFG28400.1"/>
    </source>
</evidence>